<evidence type="ECO:0000313" key="2">
    <source>
        <dbReference type="EMBL" id="EFA45262.1"/>
    </source>
</evidence>
<gene>
    <name evidence="2" type="ORF">HMPREF0645_0287</name>
</gene>
<evidence type="ECO:0000313" key="3">
    <source>
        <dbReference type="Proteomes" id="UP000003160"/>
    </source>
</evidence>
<protein>
    <submittedName>
        <fullName evidence="2">Uncharacterized protein</fullName>
    </submittedName>
</protein>
<reference evidence="2 3" key="1">
    <citation type="submission" date="2009-10" db="EMBL/GenBank/DDBJ databases">
        <authorList>
            <person name="Qin X."/>
            <person name="Bachman B."/>
            <person name="Battles P."/>
            <person name="Bell A."/>
            <person name="Bess C."/>
            <person name="Bickham C."/>
            <person name="Chaboub L."/>
            <person name="Chen D."/>
            <person name="Coyle M."/>
            <person name="Deiros D.R."/>
            <person name="Dinh H."/>
            <person name="Forbes L."/>
            <person name="Fowler G."/>
            <person name="Francisco L."/>
            <person name="Fu Q."/>
            <person name="Gubbala S."/>
            <person name="Hale W."/>
            <person name="Han Y."/>
            <person name="Hemphill L."/>
            <person name="Highlander S.K."/>
            <person name="Hirani K."/>
            <person name="Hogues M."/>
            <person name="Jackson L."/>
            <person name="Jakkamsetti A."/>
            <person name="Javaid M."/>
            <person name="Jiang H."/>
            <person name="Korchina V."/>
            <person name="Kovar C."/>
            <person name="Lara F."/>
            <person name="Lee S."/>
            <person name="Mata R."/>
            <person name="Mathew T."/>
            <person name="Moen C."/>
            <person name="Morales K."/>
            <person name="Munidasa M."/>
            <person name="Nazareth L."/>
            <person name="Ngo R."/>
            <person name="Nguyen L."/>
            <person name="Okwuonu G."/>
            <person name="Ongeri F."/>
            <person name="Patil S."/>
            <person name="Petrosino J."/>
            <person name="Pham C."/>
            <person name="Pham P."/>
            <person name="Pu L.-L."/>
            <person name="Puazo M."/>
            <person name="Raj R."/>
            <person name="Reid J."/>
            <person name="Rouhana J."/>
            <person name="Saada N."/>
            <person name="Shang Y."/>
            <person name="Simmons D."/>
            <person name="Thornton R."/>
            <person name="Warren J."/>
            <person name="Weissenberger G."/>
            <person name="Zhang J."/>
            <person name="Zhang L."/>
            <person name="Zhou C."/>
            <person name="Zhu D."/>
            <person name="Muzny D."/>
            <person name="Worley K."/>
            <person name="Gibbs R."/>
        </authorList>
    </citation>
    <scope>NUCLEOTIDE SEQUENCE [LARGE SCALE GENOMIC DNA]</scope>
    <source>
        <strain evidence="2 3">DSM 17361</strain>
    </source>
</reference>
<dbReference type="EMBL" id="ACKS01000017">
    <property type="protein sequence ID" value="EFA45262.1"/>
    <property type="molecule type" value="Genomic_DNA"/>
</dbReference>
<dbReference type="eggNOG" id="ENOG50332WQ">
    <property type="taxonomic scope" value="Bacteria"/>
</dbReference>
<keyword evidence="3" id="KW-1185">Reference proteome</keyword>
<keyword evidence="1" id="KW-0472">Membrane</keyword>
<comment type="caution">
    <text evidence="2">The sequence shown here is derived from an EMBL/GenBank/DDBJ whole genome shotgun (WGS) entry which is preliminary data.</text>
</comment>
<feature type="transmembrane region" description="Helical" evidence="1">
    <location>
        <begin position="94"/>
        <end position="115"/>
    </location>
</feature>
<organism evidence="2 3">
    <name type="scientific">Hallella bergensis DSM 17361</name>
    <dbReference type="NCBI Taxonomy" id="585502"/>
    <lineage>
        <taxon>Bacteria</taxon>
        <taxon>Pseudomonadati</taxon>
        <taxon>Bacteroidota</taxon>
        <taxon>Bacteroidia</taxon>
        <taxon>Bacteroidales</taxon>
        <taxon>Prevotellaceae</taxon>
        <taxon>Hallella</taxon>
    </lineage>
</organism>
<dbReference type="AlphaFoldDB" id="D1PTK2"/>
<accession>D1PTK2</accession>
<dbReference type="HOGENOM" id="CLU_131359_0_0_10"/>
<keyword evidence="1" id="KW-1133">Transmembrane helix</keyword>
<sequence>MINTNVTTMTTEEARHLLGKFYHAETTAWEESMLKKFFQTADTPRDLETDKQLFSELFNGQVDVPEGLEARLDKDIDRWNMVEKSVSRQSRVVSLRWIAGVAASLMLLFTLGTYLNNRPTTARPYVNNLRETYDNPTDAAGETERALTKFSIAINKGLNKINQTETTKRQ</sequence>
<proteinExistence type="predicted"/>
<keyword evidence="1" id="KW-0812">Transmembrane</keyword>
<evidence type="ECO:0000256" key="1">
    <source>
        <dbReference type="SAM" id="Phobius"/>
    </source>
</evidence>
<dbReference type="Proteomes" id="UP000003160">
    <property type="component" value="Unassembled WGS sequence"/>
</dbReference>
<name>D1PTK2_9BACT</name>